<dbReference type="InterPro" id="IPR027417">
    <property type="entry name" value="P-loop_NTPase"/>
</dbReference>
<dbReference type="InterPro" id="IPR037359">
    <property type="entry name" value="NST/OST"/>
</dbReference>
<dbReference type="Pfam" id="PF00685">
    <property type="entry name" value="Sulfotransfer_1"/>
    <property type="match status" value="1"/>
</dbReference>
<evidence type="ECO:0000256" key="1">
    <source>
        <dbReference type="ARBA" id="ARBA00022679"/>
    </source>
</evidence>
<dbReference type="EC" id="2.8.2.-" evidence="5"/>
<evidence type="ECO:0000256" key="4">
    <source>
        <dbReference type="PIRSR" id="PIRSR637359-2"/>
    </source>
</evidence>
<feature type="binding site" evidence="4">
    <location>
        <begin position="95"/>
        <end position="99"/>
    </location>
    <ligand>
        <name>3'-phosphoadenylyl sulfate</name>
        <dbReference type="ChEBI" id="CHEBI:58339"/>
    </ligand>
</feature>
<feature type="region of interest" description="Disordered" evidence="6">
    <location>
        <begin position="59"/>
        <end position="79"/>
    </location>
</feature>
<evidence type="ECO:0000259" key="7">
    <source>
        <dbReference type="Pfam" id="PF00685"/>
    </source>
</evidence>
<dbReference type="SUPFAM" id="SSF52540">
    <property type="entry name" value="P-loop containing nucleoside triphosphate hydrolases"/>
    <property type="match status" value="1"/>
</dbReference>
<dbReference type="GeneTree" id="ENSGT00940000160498"/>
<accession>H3AD27</accession>
<dbReference type="GO" id="GO:0008467">
    <property type="term" value="F:[heparan sulfate]-glucosamine 3-sulfotransferase activity"/>
    <property type="evidence" value="ECO:0007669"/>
    <property type="project" value="TreeGrafter"/>
</dbReference>
<keyword evidence="9" id="KW-1185">Reference proteome</keyword>
<dbReference type="PANTHER" id="PTHR10605:SF10">
    <property type="entry name" value="HEPARAN SULFATE GLUCOSAMINE 3-O-SULFOTRANSFERASE 2"/>
    <property type="match status" value="1"/>
</dbReference>
<evidence type="ECO:0000256" key="6">
    <source>
        <dbReference type="SAM" id="MobiDB-lite"/>
    </source>
</evidence>
<evidence type="ECO:0000313" key="8">
    <source>
        <dbReference type="Ensembl" id="ENSLACP00000007548.1"/>
    </source>
</evidence>
<feature type="compositionally biased region" description="Polar residues" evidence="6">
    <location>
        <begin position="62"/>
        <end position="77"/>
    </location>
</feature>
<comment type="similarity">
    <text evidence="5">Belongs to the sulfotransferase 1 family.</text>
</comment>
<sequence length="143" mass="16219">MTTLIFCSDTIMQNPAYEAHRCLLIQNVGGKKLLQKFHYCSVPGDSKEKVHNKTWASLMPTPRSSGQEQRTTNNTGTPKFGNKRLPQAIIVGVKKGGTRAVLEFIRVHPDVRAVGTEPHFFDRNYDRGLEWYSLLSTFLSCYK</sequence>
<proteinExistence type="inferred from homology"/>
<feature type="domain" description="Sulfotransferase" evidence="7">
    <location>
        <begin position="86"/>
        <end position="133"/>
    </location>
</feature>
<dbReference type="Ensembl" id="ENSLACT00000007612.1">
    <property type="protein sequence ID" value="ENSLACP00000007548.1"/>
    <property type="gene ID" value="ENSLACG00000006690.1"/>
</dbReference>
<feature type="active site" description="For sulfotransferase activity" evidence="3">
    <location>
        <position position="95"/>
    </location>
</feature>
<reference evidence="8" key="3">
    <citation type="submission" date="2025-09" db="UniProtKB">
        <authorList>
            <consortium name="Ensembl"/>
        </authorList>
    </citation>
    <scope>IDENTIFICATION</scope>
</reference>
<evidence type="ECO:0000313" key="9">
    <source>
        <dbReference type="Proteomes" id="UP000008672"/>
    </source>
</evidence>
<evidence type="ECO:0000256" key="5">
    <source>
        <dbReference type="RuleBase" id="RU361155"/>
    </source>
</evidence>
<dbReference type="Proteomes" id="UP000008672">
    <property type="component" value="Unassembled WGS sequence"/>
</dbReference>
<dbReference type="AlphaFoldDB" id="H3AD27"/>
<dbReference type="Gene3D" id="3.40.50.300">
    <property type="entry name" value="P-loop containing nucleotide triphosphate hydrolases"/>
    <property type="match status" value="1"/>
</dbReference>
<dbReference type="InterPro" id="IPR000863">
    <property type="entry name" value="Sulfotransferase_dom"/>
</dbReference>
<keyword evidence="1 5" id="KW-0808">Transferase</keyword>
<organism evidence="8 9">
    <name type="scientific">Latimeria chalumnae</name>
    <name type="common">Coelacanth</name>
    <dbReference type="NCBI Taxonomy" id="7897"/>
    <lineage>
        <taxon>Eukaryota</taxon>
        <taxon>Metazoa</taxon>
        <taxon>Chordata</taxon>
        <taxon>Craniata</taxon>
        <taxon>Vertebrata</taxon>
        <taxon>Euteleostomi</taxon>
        <taxon>Coelacanthiformes</taxon>
        <taxon>Coelacanthidae</taxon>
        <taxon>Latimeria</taxon>
    </lineage>
</organism>
<reference evidence="8" key="2">
    <citation type="submission" date="2025-08" db="UniProtKB">
        <authorList>
            <consortium name="Ensembl"/>
        </authorList>
    </citation>
    <scope>IDENTIFICATION</scope>
</reference>
<protein>
    <recommendedName>
        <fullName evidence="5">Sulfotransferase</fullName>
        <ecNumber evidence="5">2.8.2.-</ecNumber>
    </recommendedName>
</protein>
<name>H3AD27_LATCH</name>
<evidence type="ECO:0000256" key="2">
    <source>
        <dbReference type="ARBA" id="ARBA00023180"/>
    </source>
</evidence>
<reference evidence="9" key="1">
    <citation type="submission" date="2011-08" db="EMBL/GenBank/DDBJ databases">
        <title>The draft genome of Latimeria chalumnae.</title>
        <authorList>
            <person name="Di Palma F."/>
            <person name="Alfoldi J."/>
            <person name="Johnson J."/>
            <person name="Berlin A."/>
            <person name="Gnerre S."/>
            <person name="Jaffe D."/>
            <person name="MacCallum I."/>
            <person name="Young S."/>
            <person name="Walker B.J."/>
            <person name="Lander E."/>
            <person name="Lindblad-Toh K."/>
        </authorList>
    </citation>
    <scope>NUCLEOTIDE SEQUENCE [LARGE SCALE GENOMIC DNA]</scope>
    <source>
        <strain evidence="9">Wild caught</strain>
    </source>
</reference>
<evidence type="ECO:0000256" key="3">
    <source>
        <dbReference type="PIRSR" id="PIRSR637359-1"/>
    </source>
</evidence>
<dbReference type="PANTHER" id="PTHR10605">
    <property type="entry name" value="HEPARAN SULFATE SULFOTRANSFERASE"/>
    <property type="match status" value="1"/>
</dbReference>
<dbReference type="EMBL" id="AFYH01181344">
    <property type="status" value="NOT_ANNOTATED_CDS"/>
    <property type="molecule type" value="Genomic_DNA"/>
</dbReference>
<keyword evidence="2" id="KW-0325">Glycoprotein</keyword>